<dbReference type="EMBL" id="BARS01030335">
    <property type="protein sequence ID" value="GAG20621.1"/>
    <property type="molecule type" value="Genomic_DNA"/>
</dbReference>
<reference evidence="1" key="1">
    <citation type="journal article" date="2014" name="Front. Microbiol.">
        <title>High frequency of phylogenetically diverse reductive dehalogenase-homologous genes in deep subseafloor sedimentary metagenomes.</title>
        <authorList>
            <person name="Kawai M."/>
            <person name="Futagami T."/>
            <person name="Toyoda A."/>
            <person name="Takaki Y."/>
            <person name="Nishi S."/>
            <person name="Hori S."/>
            <person name="Arai W."/>
            <person name="Tsubouchi T."/>
            <person name="Morono Y."/>
            <person name="Uchiyama I."/>
            <person name="Ito T."/>
            <person name="Fujiyama A."/>
            <person name="Inagaki F."/>
            <person name="Takami H."/>
        </authorList>
    </citation>
    <scope>NUCLEOTIDE SEQUENCE</scope>
    <source>
        <strain evidence="1">Expedition CK06-06</strain>
    </source>
</reference>
<evidence type="ECO:0000313" key="1">
    <source>
        <dbReference type="EMBL" id="GAG20621.1"/>
    </source>
</evidence>
<gene>
    <name evidence="1" type="ORF">S01H1_47318</name>
</gene>
<dbReference type="AlphaFoldDB" id="X0X6L7"/>
<feature type="non-terminal residue" evidence="1">
    <location>
        <position position="1"/>
    </location>
</feature>
<organism evidence="1">
    <name type="scientific">marine sediment metagenome</name>
    <dbReference type="NCBI Taxonomy" id="412755"/>
    <lineage>
        <taxon>unclassified sequences</taxon>
        <taxon>metagenomes</taxon>
        <taxon>ecological metagenomes</taxon>
    </lineage>
</organism>
<name>X0X6L7_9ZZZZ</name>
<feature type="non-terminal residue" evidence="1">
    <location>
        <position position="263"/>
    </location>
</feature>
<proteinExistence type="predicted"/>
<accession>X0X6L7</accession>
<sequence>AQFLKAEVLFSYEHTSNYRIADRTHEKLLAEVSEEDFVPYQLPGRIRCDELEEFIKKQKVDIKNRDGKTALQKYIEPVVPDAQQFVEKLADFVHIEAKLPALEKNYLPAEPIKIPVEQSRKQIIDYLQQVRRSNPTADLAFYTYRDMESCDWEPFIKAAVERNPVSIQMANSMPPEEVYAWLEQMKNISIYDGKRLAQPDEVANYKTGDGLEKAFLLVNVIRQRDPEQDIKITVDNNDVVLKEKSEYRFVSDKGFEKQISIPA</sequence>
<protein>
    <submittedName>
        <fullName evidence="1">Uncharacterized protein</fullName>
    </submittedName>
</protein>
<comment type="caution">
    <text evidence="1">The sequence shown here is derived from an EMBL/GenBank/DDBJ whole genome shotgun (WGS) entry which is preliminary data.</text>
</comment>